<dbReference type="RefSeq" id="XP_022405834.1">
    <property type="nucleotide sequence ID" value="XM_022543063.1"/>
</dbReference>
<keyword evidence="2" id="KW-1133">Transmembrane helix</keyword>
<dbReference type="GeneID" id="34459324"/>
<organism evidence="3 4">
    <name type="scientific">Aspergillus glaucus CBS 516.65</name>
    <dbReference type="NCBI Taxonomy" id="1160497"/>
    <lineage>
        <taxon>Eukaryota</taxon>
        <taxon>Fungi</taxon>
        <taxon>Dikarya</taxon>
        <taxon>Ascomycota</taxon>
        <taxon>Pezizomycotina</taxon>
        <taxon>Eurotiomycetes</taxon>
        <taxon>Eurotiomycetidae</taxon>
        <taxon>Eurotiales</taxon>
        <taxon>Aspergillaceae</taxon>
        <taxon>Aspergillus</taxon>
        <taxon>Aspergillus subgen. Aspergillus</taxon>
    </lineage>
</organism>
<dbReference type="VEuPathDB" id="FungiDB:ASPGLDRAFT_209068"/>
<evidence type="ECO:0000256" key="1">
    <source>
        <dbReference type="SAM" id="MobiDB-lite"/>
    </source>
</evidence>
<evidence type="ECO:0000313" key="3">
    <source>
        <dbReference type="EMBL" id="OJJ89172.1"/>
    </source>
</evidence>
<proteinExistence type="predicted"/>
<dbReference type="EMBL" id="KV878888">
    <property type="protein sequence ID" value="OJJ89172.1"/>
    <property type="molecule type" value="Genomic_DNA"/>
</dbReference>
<name>A0A1L9VZ39_ASPGL</name>
<keyword evidence="4" id="KW-1185">Reference proteome</keyword>
<keyword evidence="2" id="KW-0812">Transmembrane</keyword>
<dbReference type="AlphaFoldDB" id="A0A1L9VZ39"/>
<feature type="region of interest" description="Disordered" evidence="1">
    <location>
        <begin position="1"/>
        <end position="42"/>
    </location>
</feature>
<accession>A0A1L9VZ39</accession>
<sequence>MGGQTDSGTQKDPRDHRNARMHPPHTDTRAARSALEKSHEDSHRGVYVLCIIFVIVALFIMQEGGRVLNMYVGFRSLPESARRGDAVRAVFQVR</sequence>
<dbReference type="OrthoDB" id="10444985at2759"/>
<evidence type="ECO:0000256" key="2">
    <source>
        <dbReference type="SAM" id="Phobius"/>
    </source>
</evidence>
<keyword evidence="2" id="KW-0472">Membrane</keyword>
<dbReference type="Proteomes" id="UP000184300">
    <property type="component" value="Unassembled WGS sequence"/>
</dbReference>
<evidence type="ECO:0000313" key="4">
    <source>
        <dbReference type="Proteomes" id="UP000184300"/>
    </source>
</evidence>
<gene>
    <name evidence="3" type="ORF">ASPGLDRAFT_209068</name>
</gene>
<protein>
    <submittedName>
        <fullName evidence="3">Uncharacterized protein</fullName>
    </submittedName>
</protein>
<feature type="compositionally biased region" description="Basic and acidic residues" evidence="1">
    <location>
        <begin position="9"/>
        <end position="42"/>
    </location>
</feature>
<feature type="transmembrane region" description="Helical" evidence="2">
    <location>
        <begin position="45"/>
        <end position="61"/>
    </location>
</feature>
<reference evidence="4" key="1">
    <citation type="journal article" date="2017" name="Genome Biol.">
        <title>Comparative genomics reveals high biological diversity and specific adaptations in the industrially and medically important fungal genus Aspergillus.</title>
        <authorList>
            <person name="de Vries R.P."/>
            <person name="Riley R."/>
            <person name="Wiebenga A."/>
            <person name="Aguilar-Osorio G."/>
            <person name="Amillis S."/>
            <person name="Uchima C.A."/>
            <person name="Anderluh G."/>
            <person name="Asadollahi M."/>
            <person name="Askin M."/>
            <person name="Barry K."/>
            <person name="Battaglia E."/>
            <person name="Bayram O."/>
            <person name="Benocci T."/>
            <person name="Braus-Stromeyer S.A."/>
            <person name="Caldana C."/>
            <person name="Canovas D."/>
            <person name="Cerqueira G.C."/>
            <person name="Chen F."/>
            <person name="Chen W."/>
            <person name="Choi C."/>
            <person name="Clum A."/>
            <person name="Dos Santos R.A."/>
            <person name="Damasio A.R."/>
            <person name="Diallinas G."/>
            <person name="Emri T."/>
            <person name="Fekete E."/>
            <person name="Flipphi M."/>
            <person name="Freyberg S."/>
            <person name="Gallo A."/>
            <person name="Gournas C."/>
            <person name="Habgood R."/>
            <person name="Hainaut M."/>
            <person name="Harispe M.L."/>
            <person name="Henrissat B."/>
            <person name="Hilden K.S."/>
            <person name="Hope R."/>
            <person name="Hossain A."/>
            <person name="Karabika E."/>
            <person name="Karaffa L."/>
            <person name="Karanyi Z."/>
            <person name="Krasevec N."/>
            <person name="Kuo A."/>
            <person name="Kusch H."/>
            <person name="LaButti K."/>
            <person name="Lagendijk E.L."/>
            <person name="Lapidus A."/>
            <person name="Levasseur A."/>
            <person name="Lindquist E."/>
            <person name="Lipzen A."/>
            <person name="Logrieco A.F."/>
            <person name="MacCabe A."/>
            <person name="Maekelae M.R."/>
            <person name="Malavazi I."/>
            <person name="Melin P."/>
            <person name="Meyer V."/>
            <person name="Mielnichuk N."/>
            <person name="Miskei M."/>
            <person name="Molnar A.P."/>
            <person name="Mule G."/>
            <person name="Ngan C.Y."/>
            <person name="Orejas M."/>
            <person name="Orosz E."/>
            <person name="Ouedraogo J.P."/>
            <person name="Overkamp K.M."/>
            <person name="Park H.-S."/>
            <person name="Perrone G."/>
            <person name="Piumi F."/>
            <person name="Punt P.J."/>
            <person name="Ram A.F."/>
            <person name="Ramon A."/>
            <person name="Rauscher S."/>
            <person name="Record E."/>
            <person name="Riano-Pachon D.M."/>
            <person name="Robert V."/>
            <person name="Roehrig J."/>
            <person name="Ruller R."/>
            <person name="Salamov A."/>
            <person name="Salih N.S."/>
            <person name="Samson R.A."/>
            <person name="Sandor E."/>
            <person name="Sanguinetti M."/>
            <person name="Schuetze T."/>
            <person name="Sepcic K."/>
            <person name="Shelest E."/>
            <person name="Sherlock G."/>
            <person name="Sophianopoulou V."/>
            <person name="Squina F.M."/>
            <person name="Sun H."/>
            <person name="Susca A."/>
            <person name="Todd R.B."/>
            <person name="Tsang A."/>
            <person name="Unkles S.E."/>
            <person name="van de Wiele N."/>
            <person name="van Rossen-Uffink D."/>
            <person name="Oliveira J.V."/>
            <person name="Vesth T.C."/>
            <person name="Visser J."/>
            <person name="Yu J.-H."/>
            <person name="Zhou M."/>
            <person name="Andersen M.R."/>
            <person name="Archer D.B."/>
            <person name="Baker S.E."/>
            <person name="Benoit I."/>
            <person name="Brakhage A.A."/>
            <person name="Braus G.H."/>
            <person name="Fischer R."/>
            <person name="Frisvad J.C."/>
            <person name="Goldman G.H."/>
            <person name="Houbraken J."/>
            <person name="Oakley B."/>
            <person name="Pocsi I."/>
            <person name="Scazzocchio C."/>
            <person name="Seiboth B."/>
            <person name="vanKuyk P.A."/>
            <person name="Wortman J."/>
            <person name="Dyer P.S."/>
            <person name="Grigoriev I.V."/>
        </authorList>
    </citation>
    <scope>NUCLEOTIDE SEQUENCE [LARGE SCALE GENOMIC DNA]</scope>
    <source>
        <strain evidence="4">CBS 516.65</strain>
    </source>
</reference>